<organism evidence="3 4">
    <name type="scientific">Peronospora matthiolae</name>
    <dbReference type="NCBI Taxonomy" id="2874970"/>
    <lineage>
        <taxon>Eukaryota</taxon>
        <taxon>Sar</taxon>
        <taxon>Stramenopiles</taxon>
        <taxon>Oomycota</taxon>
        <taxon>Peronosporomycetes</taxon>
        <taxon>Peronosporales</taxon>
        <taxon>Peronosporaceae</taxon>
        <taxon>Peronospora</taxon>
    </lineage>
</organism>
<comment type="caution">
    <text evidence="3">The sequence shown here is derived from an EMBL/GenBank/DDBJ whole genome shotgun (WGS) entry which is preliminary data.</text>
</comment>
<dbReference type="AlphaFoldDB" id="A0AAV1TUR5"/>
<evidence type="ECO:0000313" key="3">
    <source>
        <dbReference type="EMBL" id="CAK7925197.1"/>
    </source>
</evidence>
<feature type="region of interest" description="Disordered" evidence="1">
    <location>
        <begin position="27"/>
        <end position="55"/>
    </location>
</feature>
<dbReference type="EMBL" id="CAKLBY020000086">
    <property type="protein sequence ID" value="CAK7925197.1"/>
    <property type="molecule type" value="Genomic_DNA"/>
</dbReference>
<feature type="chain" id="PRO_5043370887" evidence="2">
    <location>
        <begin position="20"/>
        <end position="94"/>
    </location>
</feature>
<proteinExistence type="predicted"/>
<keyword evidence="2" id="KW-0732">Signal</keyword>
<sequence>MRAAVLTFSLSSAAGDASAAVAIHQQDVPVASSPRGESTRATGTSAASAAGAMNRNADEPEIELIYFGQSDDVSDSKATPHASGSPVRTLQEPG</sequence>
<dbReference type="Proteomes" id="UP001162060">
    <property type="component" value="Unassembled WGS sequence"/>
</dbReference>
<evidence type="ECO:0000256" key="2">
    <source>
        <dbReference type="SAM" id="SignalP"/>
    </source>
</evidence>
<evidence type="ECO:0000313" key="4">
    <source>
        <dbReference type="Proteomes" id="UP001162060"/>
    </source>
</evidence>
<name>A0AAV1TUR5_9STRA</name>
<gene>
    <name evidence="3" type="ORF">PM001_LOCUS10347</name>
</gene>
<protein>
    <submittedName>
        <fullName evidence="3">Uncharacterized protein</fullName>
    </submittedName>
</protein>
<reference evidence="3" key="1">
    <citation type="submission" date="2024-01" db="EMBL/GenBank/DDBJ databases">
        <authorList>
            <person name="Webb A."/>
        </authorList>
    </citation>
    <scope>NUCLEOTIDE SEQUENCE</scope>
    <source>
        <strain evidence="3">Pm1</strain>
    </source>
</reference>
<accession>A0AAV1TUR5</accession>
<feature type="signal peptide" evidence="2">
    <location>
        <begin position="1"/>
        <end position="19"/>
    </location>
</feature>
<feature type="compositionally biased region" description="Low complexity" evidence="1">
    <location>
        <begin position="41"/>
        <end position="52"/>
    </location>
</feature>
<feature type="region of interest" description="Disordered" evidence="1">
    <location>
        <begin position="68"/>
        <end position="94"/>
    </location>
</feature>
<evidence type="ECO:0000256" key="1">
    <source>
        <dbReference type="SAM" id="MobiDB-lite"/>
    </source>
</evidence>